<evidence type="ECO:0000256" key="1">
    <source>
        <dbReference type="SAM" id="Phobius"/>
    </source>
</evidence>
<reference evidence="2" key="1">
    <citation type="submission" date="2020-10" db="EMBL/GenBank/DDBJ databases">
        <authorList>
            <person name="Gilroy R."/>
        </authorList>
    </citation>
    <scope>NUCLEOTIDE SEQUENCE</scope>
    <source>
        <strain evidence="2">ChiSjej4B22-8148</strain>
    </source>
</reference>
<proteinExistence type="predicted"/>
<keyword evidence="1" id="KW-1133">Transmembrane helix</keyword>
<comment type="caution">
    <text evidence="2">The sequence shown here is derived from an EMBL/GenBank/DDBJ whole genome shotgun (WGS) entry which is preliminary data.</text>
</comment>
<dbReference type="EMBL" id="DVGK01000158">
    <property type="protein sequence ID" value="HIR14894.1"/>
    <property type="molecule type" value="Genomic_DNA"/>
</dbReference>
<dbReference type="AlphaFoldDB" id="A0A9D1DAB2"/>
<organism evidence="2 3">
    <name type="scientific">Candidatus Choladousia intestinavium</name>
    <dbReference type="NCBI Taxonomy" id="2840727"/>
    <lineage>
        <taxon>Bacteria</taxon>
        <taxon>Bacillati</taxon>
        <taxon>Bacillota</taxon>
        <taxon>Clostridia</taxon>
        <taxon>Lachnospirales</taxon>
        <taxon>Lachnospiraceae</taxon>
        <taxon>Lachnospiraceae incertae sedis</taxon>
        <taxon>Candidatus Choladousia</taxon>
    </lineage>
</organism>
<name>A0A9D1DAB2_9FIRM</name>
<evidence type="ECO:0000313" key="3">
    <source>
        <dbReference type="Proteomes" id="UP000886757"/>
    </source>
</evidence>
<accession>A0A9D1DAB2</accession>
<keyword evidence="1" id="KW-0472">Membrane</keyword>
<feature type="transmembrane region" description="Helical" evidence="1">
    <location>
        <begin position="6"/>
        <end position="24"/>
    </location>
</feature>
<evidence type="ECO:0000313" key="2">
    <source>
        <dbReference type="EMBL" id="HIR14894.1"/>
    </source>
</evidence>
<keyword evidence="1" id="KW-0812">Transmembrane</keyword>
<reference evidence="2" key="2">
    <citation type="journal article" date="2021" name="PeerJ">
        <title>Extensive microbial diversity within the chicken gut microbiome revealed by metagenomics and culture.</title>
        <authorList>
            <person name="Gilroy R."/>
            <person name="Ravi A."/>
            <person name="Getino M."/>
            <person name="Pursley I."/>
            <person name="Horton D.L."/>
            <person name="Alikhan N.F."/>
            <person name="Baker D."/>
            <person name="Gharbi K."/>
            <person name="Hall N."/>
            <person name="Watson M."/>
            <person name="Adriaenssens E.M."/>
            <person name="Foster-Nyarko E."/>
            <person name="Jarju S."/>
            <person name="Secka A."/>
            <person name="Antonio M."/>
            <person name="Oren A."/>
            <person name="Chaudhuri R.R."/>
            <person name="La Ragione R."/>
            <person name="Hildebrand F."/>
            <person name="Pallen M.J."/>
        </authorList>
    </citation>
    <scope>NUCLEOTIDE SEQUENCE</scope>
    <source>
        <strain evidence="2">ChiSjej4B22-8148</strain>
    </source>
</reference>
<gene>
    <name evidence="2" type="ORF">IAB31_13345</name>
</gene>
<sequence>MKDFILAALPYILIGLSLAVLFANYRKGSERSEKNYLTEGMCIGICLGVALSTSLNLNLGFSISFGMLAGETAGMLLKKK</sequence>
<protein>
    <submittedName>
        <fullName evidence="2">Uncharacterized protein</fullName>
    </submittedName>
</protein>
<dbReference type="Proteomes" id="UP000886757">
    <property type="component" value="Unassembled WGS sequence"/>
</dbReference>